<proteinExistence type="predicted"/>
<gene>
    <name evidence="3" type="primary">LOC114337826</name>
</gene>
<dbReference type="EnsemblMetazoa" id="XM_028288361.2">
    <property type="protein sequence ID" value="XP_028144162.1"/>
    <property type="gene ID" value="LOC114337826"/>
</dbReference>
<reference evidence="1" key="2">
    <citation type="submission" date="2025-05" db="UniProtKB">
        <authorList>
            <consortium name="EnsemblMetazoa"/>
        </authorList>
    </citation>
    <scope>IDENTIFICATION</scope>
</reference>
<name>A0A6P7GBQ9_DIAVI</name>
<organism evidence="3">
    <name type="scientific">Diabrotica virgifera virgifera</name>
    <name type="common">western corn rootworm</name>
    <dbReference type="NCBI Taxonomy" id="50390"/>
    <lineage>
        <taxon>Eukaryota</taxon>
        <taxon>Metazoa</taxon>
        <taxon>Ecdysozoa</taxon>
        <taxon>Arthropoda</taxon>
        <taxon>Hexapoda</taxon>
        <taxon>Insecta</taxon>
        <taxon>Pterygota</taxon>
        <taxon>Neoptera</taxon>
        <taxon>Endopterygota</taxon>
        <taxon>Coleoptera</taxon>
        <taxon>Polyphaga</taxon>
        <taxon>Cucujiformia</taxon>
        <taxon>Chrysomeloidea</taxon>
        <taxon>Chrysomelidae</taxon>
        <taxon>Galerucinae</taxon>
        <taxon>Diabroticina</taxon>
        <taxon>Diabroticites</taxon>
        <taxon>Diabrotica</taxon>
    </lineage>
</organism>
<accession>A0A6P7GBQ9</accession>
<dbReference type="GeneID" id="114337826"/>
<sequence>MYQYFSYKYYNSSAIMKFCIISILLCVALSNAEYALEKRSAHYRLIRDISSSNRNRFLVNSRSDIIENCKRNGITAEARTKLEEAFDEVESCAGKKNIYAVPEAEFTQNINDCSKEVVRLSKACLKESQSYFPDLLISMRNSVTHFLYANKDVLRSDEVQQCYKKVESSRAVSKYRQCVEAAAVGVDKVELPHSKAEACRVLVGVSKCFPKLFTDQCDASANLDKFLKIYDESISGPCAA</sequence>
<dbReference type="AlphaFoldDB" id="A0A6P7GBQ9"/>
<evidence type="ECO:0000313" key="1">
    <source>
        <dbReference type="EnsemblMetazoa" id="XP_028144162.1"/>
    </source>
</evidence>
<dbReference type="RefSeq" id="XP_028144162.1">
    <property type="nucleotide sequence ID" value="XM_028288361.1"/>
</dbReference>
<protein>
    <submittedName>
        <fullName evidence="3">Uncharacterized protein LOC114337826</fullName>
    </submittedName>
</protein>
<reference evidence="3" key="1">
    <citation type="submission" date="2025-04" db="UniProtKB">
        <authorList>
            <consortium name="RefSeq"/>
        </authorList>
    </citation>
    <scope>IDENTIFICATION</scope>
    <source>
        <tissue evidence="3">Whole insect</tissue>
    </source>
</reference>
<dbReference type="Proteomes" id="UP001652700">
    <property type="component" value="Unplaced"/>
</dbReference>
<dbReference type="OrthoDB" id="6712663at2759"/>
<evidence type="ECO:0000313" key="2">
    <source>
        <dbReference type="Proteomes" id="UP001652700"/>
    </source>
</evidence>
<keyword evidence="2" id="KW-1185">Reference proteome</keyword>
<dbReference type="InParanoid" id="A0A6P7GBQ9"/>
<dbReference type="KEGG" id="dvv:114337826"/>
<evidence type="ECO:0000313" key="3">
    <source>
        <dbReference type="RefSeq" id="XP_028144162.1"/>
    </source>
</evidence>